<dbReference type="PANTHER" id="PTHR44998:SF1">
    <property type="entry name" value="UDP-N-ACETYLGLUCOSAMINE--PEPTIDE N-ACETYLGLUCOSAMINYLTRANSFERASE 110 KDA SUBUNIT"/>
    <property type="match status" value="1"/>
</dbReference>
<dbReference type="Gene3D" id="1.25.40.10">
    <property type="entry name" value="Tetratricopeptide repeat domain"/>
    <property type="match status" value="2"/>
</dbReference>
<gene>
    <name evidence="2" type="ORF">DEW08_04270</name>
</gene>
<keyword evidence="1" id="KW-0802">TPR repeat</keyword>
<dbReference type="GO" id="GO:0016757">
    <property type="term" value="F:glycosyltransferase activity"/>
    <property type="evidence" value="ECO:0007669"/>
    <property type="project" value="TreeGrafter"/>
</dbReference>
<dbReference type="KEGG" id="azz:DEW08_04270"/>
<dbReference type="OrthoDB" id="7278101at2"/>
<dbReference type="PROSITE" id="PS50005">
    <property type="entry name" value="TPR"/>
    <property type="match status" value="3"/>
</dbReference>
<dbReference type="Pfam" id="PF13432">
    <property type="entry name" value="TPR_16"/>
    <property type="match status" value="1"/>
</dbReference>
<dbReference type="PANTHER" id="PTHR44998">
    <property type="match status" value="1"/>
</dbReference>
<dbReference type="Proteomes" id="UP000245629">
    <property type="component" value="Chromosome 1"/>
</dbReference>
<evidence type="ECO:0000256" key="1">
    <source>
        <dbReference type="PROSITE-ProRule" id="PRU00339"/>
    </source>
</evidence>
<organism evidence="2 3">
    <name type="scientific">Azospirillum thermophilum</name>
    <dbReference type="NCBI Taxonomy" id="2202148"/>
    <lineage>
        <taxon>Bacteria</taxon>
        <taxon>Pseudomonadati</taxon>
        <taxon>Pseudomonadota</taxon>
        <taxon>Alphaproteobacteria</taxon>
        <taxon>Rhodospirillales</taxon>
        <taxon>Azospirillaceae</taxon>
        <taxon>Azospirillum</taxon>
    </lineage>
</organism>
<protein>
    <submittedName>
        <fullName evidence="2">Uncharacterized protein</fullName>
    </submittedName>
</protein>
<evidence type="ECO:0000313" key="2">
    <source>
        <dbReference type="EMBL" id="AWK85484.1"/>
    </source>
</evidence>
<feature type="repeat" description="TPR" evidence="1">
    <location>
        <begin position="181"/>
        <end position="214"/>
    </location>
</feature>
<reference evidence="3" key="1">
    <citation type="submission" date="2018-05" db="EMBL/GenBank/DDBJ databases">
        <title>Azospirillum thermophila sp. nov., a novel isolated from hot spring.</title>
        <authorList>
            <person name="Zhao Z."/>
        </authorList>
    </citation>
    <scope>NUCLEOTIDE SEQUENCE [LARGE SCALE GENOMIC DNA]</scope>
    <source>
        <strain evidence="3">CFH 70021</strain>
    </source>
</reference>
<dbReference type="GO" id="GO:0006493">
    <property type="term" value="P:protein O-linked glycosylation"/>
    <property type="evidence" value="ECO:0007669"/>
    <property type="project" value="TreeGrafter"/>
</dbReference>
<proteinExistence type="predicted"/>
<dbReference type="RefSeq" id="WP_109324748.1">
    <property type="nucleotide sequence ID" value="NZ_CP029352.1"/>
</dbReference>
<dbReference type="Pfam" id="PF14559">
    <property type="entry name" value="TPR_19"/>
    <property type="match status" value="1"/>
</dbReference>
<accession>A0A2S2CLV5</accession>
<keyword evidence="3" id="KW-1185">Reference proteome</keyword>
<dbReference type="EMBL" id="CP029352">
    <property type="protein sequence ID" value="AWK85484.1"/>
    <property type="molecule type" value="Genomic_DNA"/>
</dbReference>
<dbReference type="InterPro" id="IPR019734">
    <property type="entry name" value="TPR_rpt"/>
</dbReference>
<sequence>MPMITEALTQALSHHLAGRLDEAKALYTLVLDADPEQPDALHFLGVLAGQVGEVAGGLALIGRALALRPEAADIHANRANLLRSAGRSPQAEDAYRVALALQPDFAEAWTDLAGVCRARGETDQAIVALERGLAANPDLAVAAERLSALLHERGRLLVDTGRFLPAIDPLARAAALAPADADIAFLLGNALFAVGLREEAIQAYRRAAALTPDFVSAGFNLGVALGRTGRLEEAADVLTRTARIDPSQVELLDTLVLSLVATGRVGEAADWAGRTLAAKDAATVANAPALPAMPPAPRGSRERRRDVLAYGLWGADEAMIRGAIGNARLAPTVHPGWTCRVYHDATVPAGALAALAEAGAELVALDTGTAALPGPYWRFLAADDPTVRRFLCRDCDSPLTMKERAAVKAWMASGHPFHIMRDDILQTELIPPGLWGGLAGLLPDLRPLAERFARAEGAHQEHRFLRRFVWPLIRGRALIHDGVHPGQGRPFPDGPFLEQVGAKLRPA</sequence>
<name>A0A2S2CLV5_9PROT</name>
<feature type="repeat" description="TPR" evidence="1">
    <location>
        <begin position="106"/>
        <end position="139"/>
    </location>
</feature>
<dbReference type="SMART" id="SM00028">
    <property type="entry name" value="TPR"/>
    <property type="match status" value="7"/>
</dbReference>
<evidence type="ECO:0000313" key="3">
    <source>
        <dbReference type="Proteomes" id="UP000245629"/>
    </source>
</evidence>
<feature type="repeat" description="TPR" evidence="1">
    <location>
        <begin position="215"/>
        <end position="248"/>
    </location>
</feature>
<dbReference type="AlphaFoldDB" id="A0A2S2CLV5"/>
<dbReference type="SUPFAM" id="SSF48452">
    <property type="entry name" value="TPR-like"/>
    <property type="match status" value="1"/>
</dbReference>
<dbReference type="InterPro" id="IPR011990">
    <property type="entry name" value="TPR-like_helical_dom_sf"/>
</dbReference>